<evidence type="ECO:0000256" key="7">
    <source>
        <dbReference type="PIRSR" id="PIRSR000114-1"/>
    </source>
</evidence>
<comment type="caution">
    <text evidence="14">The sequence shown here is derived from an EMBL/GenBank/DDBJ whole genome shotgun (WGS) entry which is preliminary data.</text>
</comment>
<dbReference type="Proteomes" id="UP000239425">
    <property type="component" value="Unassembled WGS sequence"/>
</dbReference>
<dbReference type="PIRSF" id="PIRSF000114">
    <property type="entry name" value="Glycerol-3-P_dh"/>
    <property type="match status" value="1"/>
</dbReference>
<dbReference type="Pfam" id="PF01210">
    <property type="entry name" value="NAD_Gly3P_dh_N"/>
    <property type="match status" value="1"/>
</dbReference>
<dbReference type="PANTHER" id="PTHR11728">
    <property type="entry name" value="GLYCEROL-3-PHOSPHATE DEHYDROGENASE"/>
    <property type="match status" value="1"/>
</dbReference>
<name>A0A2S5R9H8_9PROT</name>
<accession>A0A2S5R9H8</accession>
<dbReference type="GO" id="GO:0141153">
    <property type="term" value="F:glycerol-3-phosphate dehydrogenase (NADP+) activity"/>
    <property type="evidence" value="ECO:0007669"/>
    <property type="project" value="RHEA"/>
</dbReference>
<dbReference type="GO" id="GO:0046168">
    <property type="term" value="P:glycerol-3-phosphate catabolic process"/>
    <property type="evidence" value="ECO:0007669"/>
    <property type="project" value="InterPro"/>
</dbReference>
<evidence type="ECO:0000256" key="10">
    <source>
        <dbReference type="RuleBase" id="RU000437"/>
    </source>
</evidence>
<dbReference type="Gene3D" id="3.40.50.720">
    <property type="entry name" value="NAD(P)-binding Rossmann-like Domain"/>
    <property type="match status" value="1"/>
</dbReference>
<reference evidence="14 15" key="1">
    <citation type="submission" date="2017-11" db="EMBL/GenBank/DDBJ databases">
        <title>Comparative genomic analysis of Holospora spp., intranuclear symbionts of paramecia.</title>
        <authorList>
            <person name="Garushyants S.K."/>
            <person name="Beliavskaya A."/>
            <person name="Malko D.B."/>
            <person name="Logacheva M.D."/>
            <person name="Rautian M.S."/>
            <person name="Gelfand M.S."/>
        </authorList>
    </citation>
    <scope>NUCLEOTIDE SEQUENCE [LARGE SCALE GENOMIC DNA]</scope>
    <source>
        <strain evidence="15">02AZ16</strain>
    </source>
</reference>
<proteinExistence type="inferred from homology"/>
<keyword evidence="9 10" id="KW-0520">NAD</keyword>
<dbReference type="PANTHER" id="PTHR11728:SF1">
    <property type="entry name" value="GLYCEROL-3-PHOSPHATE DEHYDROGENASE [NAD(+)] 2, CHLOROPLASTIC"/>
    <property type="match status" value="1"/>
</dbReference>
<evidence type="ECO:0000256" key="1">
    <source>
        <dbReference type="ARBA" id="ARBA00011009"/>
    </source>
</evidence>
<evidence type="ECO:0000256" key="3">
    <source>
        <dbReference type="ARBA" id="ARBA00023002"/>
    </source>
</evidence>
<dbReference type="OrthoDB" id="9812273at2"/>
<feature type="binding site" evidence="9">
    <location>
        <position position="246"/>
    </location>
    <ligand>
        <name>NAD(+)</name>
        <dbReference type="ChEBI" id="CHEBI:57540"/>
    </ligand>
</feature>
<keyword evidence="2" id="KW-0444">Lipid biosynthesis</keyword>
<keyword evidence="6" id="KW-1208">Phospholipid metabolism</keyword>
<keyword evidence="3 10" id="KW-0560">Oxidoreductase</keyword>
<dbReference type="AlphaFoldDB" id="A0A2S5R9H8"/>
<keyword evidence="4" id="KW-0443">Lipid metabolism</keyword>
<comment type="catalytic activity">
    <reaction evidence="11">
        <text>sn-glycerol 3-phosphate + NADP(+) = dihydroxyacetone phosphate + NADPH + H(+)</text>
        <dbReference type="Rhea" id="RHEA:11096"/>
        <dbReference type="ChEBI" id="CHEBI:15378"/>
        <dbReference type="ChEBI" id="CHEBI:57597"/>
        <dbReference type="ChEBI" id="CHEBI:57642"/>
        <dbReference type="ChEBI" id="CHEBI:57783"/>
        <dbReference type="ChEBI" id="CHEBI:58349"/>
        <dbReference type="EC" id="1.1.1.94"/>
    </reaction>
</comment>
<feature type="binding site" evidence="9">
    <location>
        <position position="125"/>
    </location>
    <ligand>
        <name>NAD(+)</name>
        <dbReference type="ChEBI" id="CHEBI:57540"/>
    </ligand>
</feature>
<dbReference type="EC" id="1.1.1.94" evidence="11"/>
<evidence type="ECO:0000259" key="12">
    <source>
        <dbReference type="Pfam" id="PF01210"/>
    </source>
</evidence>
<evidence type="ECO:0000256" key="2">
    <source>
        <dbReference type="ARBA" id="ARBA00022516"/>
    </source>
</evidence>
<evidence type="ECO:0000313" key="14">
    <source>
        <dbReference type="EMBL" id="PPE03974.1"/>
    </source>
</evidence>
<dbReference type="InterPro" id="IPR011128">
    <property type="entry name" value="G3P_DH_NAD-dep_N"/>
</dbReference>
<dbReference type="GO" id="GO:0051287">
    <property type="term" value="F:NAD binding"/>
    <property type="evidence" value="ECO:0007669"/>
    <property type="project" value="InterPro"/>
</dbReference>
<feature type="binding site" evidence="8">
    <location>
        <position position="93"/>
    </location>
    <ligand>
        <name>substrate</name>
    </ligand>
</feature>
<dbReference type="InterPro" id="IPR006109">
    <property type="entry name" value="G3P_DH_NAD-dep_C"/>
</dbReference>
<sequence length="315" mass="34418">MKSAVTLWGAGRFSAALVSCLCYKKNQIYVWTREKSSSSCSASLSSFLVSLRSAAESSKIWIFCVPAQALRCCLRRIKESTPVHPRVIVLACKGIETCTGYLMSEIVEQFFPSVSQVVIAGPNFASELLAQHLSGITCATYCKQSFREVSELFDGSCVRIEYSSSMHSISAWGALKNIAALGAGLLAQVTCSKNTQATYLSQAFSQSAQWISAHIPDHNKSGTSMSALTYGGIGDFFMTCTSEASRNFSYGKHFGDESCTKTLDLTEGIASLGGVLLRNERYCIELNFAKAIEKILQKRVHKKDWIQVLLNIGTV</sequence>
<dbReference type="PRINTS" id="PR00077">
    <property type="entry name" value="GPDHDRGNASE"/>
</dbReference>
<evidence type="ECO:0000256" key="6">
    <source>
        <dbReference type="ARBA" id="ARBA00023264"/>
    </source>
</evidence>
<dbReference type="InterPro" id="IPR013328">
    <property type="entry name" value="6PGD_dom2"/>
</dbReference>
<feature type="domain" description="Glycerol-3-phosphate dehydrogenase NAD-dependent C-terminal" evidence="13">
    <location>
        <begin position="169"/>
        <end position="306"/>
    </location>
</feature>
<dbReference type="GO" id="GO:0008654">
    <property type="term" value="P:phospholipid biosynthetic process"/>
    <property type="evidence" value="ECO:0007669"/>
    <property type="project" value="UniProtKB-KW"/>
</dbReference>
<dbReference type="InterPro" id="IPR008927">
    <property type="entry name" value="6-PGluconate_DH-like_C_sf"/>
</dbReference>
<protein>
    <recommendedName>
        <fullName evidence="11">Glycerol-3-phosphate dehydrogenase</fullName>
        <ecNumber evidence="11">1.1.1.94</ecNumber>
    </recommendedName>
</protein>
<evidence type="ECO:0000256" key="11">
    <source>
        <dbReference type="RuleBase" id="RU000439"/>
    </source>
</evidence>
<dbReference type="GO" id="GO:0005975">
    <property type="term" value="P:carbohydrate metabolic process"/>
    <property type="evidence" value="ECO:0007669"/>
    <property type="project" value="InterPro"/>
</dbReference>
<feature type="active site" description="Proton acceptor" evidence="7">
    <location>
        <position position="176"/>
    </location>
</feature>
<evidence type="ECO:0000313" key="15">
    <source>
        <dbReference type="Proteomes" id="UP000239425"/>
    </source>
</evidence>
<dbReference type="SUPFAM" id="SSF51735">
    <property type="entry name" value="NAD(P)-binding Rossmann-fold domains"/>
    <property type="match status" value="1"/>
</dbReference>
<evidence type="ECO:0000259" key="13">
    <source>
        <dbReference type="Pfam" id="PF07479"/>
    </source>
</evidence>
<dbReference type="RefSeq" id="WP_104206597.1">
    <property type="nucleotide sequence ID" value="NZ_PHHC01000079.1"/>
</dbReference>
<evidence type="ECO:0000256" key="5">
    <source>
        <dbReference type="ARBA" id="ARBA00023209"/>
    </source>
</evidence>
<feature type="binding site" evidence="8">
    <location>
        <begin position="246"/>
        <end position="247"/>
    </location>
    <ligand>
        <name>substrate</name>
    </ligand>
</feature>
<dbReference type="EMBL" id="PHHC01000079">
    <property type="protein sequence ID" value="PPE03974.1"/>
    <property type="molecule type" value="Genomic_DNA"/>
</dbReference>
<evidence type="ECO:0000256" key="9">
    <source>
        <dbReference type="PIRSR" id="PIRSR000114-3"/>
    </source>
</evidence>
<organism evidence="14 15">
    <name type="scientific">Holospora curviuscula</name>
    <dbReference type="NCBI Taxonomy" id="1082868"/>
    <lineage>
        <taxon>Bacteria</taxon>
        <taxon>Pseudomonadati</taxon>
        <taxon>Pseudomonadota</taxon>
        <taxon>Alphaproteobacteria</taxon>
        <taxon>Holosporales</taxon>
        <taxon>Holosporaceae</taxon>
        <taxon>Holospora</taxon>
    </lineage>
</organism>
<dbReference type="InterPro" id="IPR006168">
    <property type="entry name" value="G3P_DH_NAD-dep"/>
</dbReference>
<keyword evidence="15" id="KW-1185">Reference proteome</keyword>
<dbReference type="InterPro" id="IPR036291">
    <property type="entry name" value="NAD(P)-bd_dom_sf"/>
</dbReference>
<dbReference type="Gene3D" id="1.10.1040.10">
    <property type="entry name" value="N-(1-d-carboxylethyl)-l-norvaline Dehydrogenase, domain 2"/>
    <property type="match status" value="1"/>
</dbReference>
<dbReference type="GO" id="GO:0005829">
    <property type="term" value="C:cytosol"/>
    <property type="evidence" value="ECO:0007669"/>
    <property type="project" value="TreeGrafter"/>
</dbReference>
<dbReference type="Pfam" id="PF07479">
    <property type="entry name" value="NAD_Gly3P_dh_C"/>
    <property type="match status" value="1"/>
</dbReference>
<comment type="similarity">
    <text evidence="1 10">Belongs to the NAD-dependent glycerol-3-phosphate dehydrogenase family.</text>
</comment>
<feature type="domain" description="Glycerol-3-phosphate dehydrogenase NAD-dependent N-terminal" evidence="12">
    <location>
        <begin position="49"/>
        <end position="144"/>
    </location>
</feature>
<gene>
    <name evidence="14" type="ORF">HCUR_00509</name>
</gene>
<evidence type="ECO:0000256" key="4">
    <source>
        <dbReference type="ARBA" id="ARBA00023098"/>
    </source>
</evidence>
<keyword evidence="5" id="KW-0594">Phospholipid biosynthesis</keyword>
<dbReference type="SUPFAM" id="SSF48179">
    <property type="entry name" value="6-phosphogluconate dehydrogenase C-terminal domain-like"/>
    <property type="match status" value="1"/>
</dbReference>
<evidence type="ECO:0000256" key="8">
    <source>
        <dbReference type="PIRSR" id="PIRSR000114-2"/>
    </source>
</evidence>